<gene>
    <name evidence="2" type="ORF">A2822_01175</name>
</gene>
<name>A0A1G2HTG4_9BACT</name>
<comment type="caution">
    <text evidence="2">The sequence shown here is derived from an EMBL/GenBank/DDBJ whole genome shotgun (WGS) entry which is preliminary data.</text>
</comment>
<dbReference type="AlphaFoldDB" id="A0A1G2HTG4"/>
<dbReference type="Pfam" id="PF03161">
    <property type="entry name" value="LAGLIDADG_2"/>
    <property type="match status" value="1"/>
</dbReference>
<proteinExistence type="predicted"/>
<evidence type="ECO:0000259" key="1">
    <source>
        <dbReference type="Pfam" id="PF03161"/>
    </source>
</evidence>
<accession>A0A1G2HTG4</accession>
<dbReference type="GO" id="GO:0004519">
    <property type="term" value="F:endonuclease activity"/>
    <property type="evidence" value="ECO:0007669"/>
    <property type="project" value="InterPro"/>
</dbReference>
<dbReference type="EMBL" id="MHOP01000014">
    <property type="protein sequence ID" value="OGZ65777.1"/>
    <property type="molecule type" value="Genomic_DNA"/>
</dbReference>
<reference evidence="2 3" key="1">
    <citation type="journal article" date="2016" name="Nat. Commun.">
        <title>Thousands of microbial genomes shed light on interconnected biogeochemical processes in an aquifer system.</title>
        <authorList>
            <person name="Anantharaman K."/>
            <person name="Brown C.T."/>
            <person name="Hug L.A."/>
            <person name="Sharon I."/>
            <person name="Castelle C.J."/>
            <person name="Probst A.J."/>
            <person name="Thomas B.C."/>
            <person name="Singh A."/>
            <person name="Wilkins M.J."/>
            <person name="Karaoz U."/>
            <person name="Brodie E.L."/>
            <person name="Williams K.H."/>
            <person name="Hubbard S.S."/>
            <person name="Banfield J.F."/>
        </authorList>
    </citation>
    <scope>NUCLEOTIDE SEQUENCE [LARGE SCALE GENOMIC DNA]</scope>
</reference>
<feature type="domain" description="Homing endonuclease LAGLIDADG" evidence="1">
    <location>
        <begin position="29"/>
        <end position="180"/>
    </location>
</feature>
<dbReference type="Proteomes" id="UP000178774">
    <property type="component" value="Unassembled WGS sequence"/>
</dbReference>
<evidence type="ECO:0000313" key="3">
    <source>
        <dbReference type="Proteomes" id="UP000178774"/>
    </source>
</evidence>
<dbReference type="SUPFAM" id="SSF55608">
    <property type="entry name" value="Homing endonucleases"/>
    <property type="match status" value="1"/>
</dbReference>
<sequence length="217" mass="25446">MGNAVGSLELPKILHARKNLTLALTERQREILIGCVLGDAHIQPQGKICIEQSTHQKEYVLWKFRELKNLSYPAEPREIFRKDTRSGKEYHSIYFYLRQYFRSWRNIFYREGKKVFPDNIILTPLSLAVWYMDDGCLSKGKSTISIEGFDEESRNNVQKAFLNQFHIETVIGKSKKLVIKKKSQDLFYSLISPHIIPSMEYKIPSKPRNDFLAMREE</sequence>
<dbReference type="Gene3D" id="3.10.28.10">
    <property type="entry name" value="Homing endonucleases"/>
    <property type="match status" value="2"/>
</dbReference>
<organism evidence="2 3">
    <name type="scientific">Candidatus Staskawiczbacteria bacterium RIFCSPHIGHO2_01_FULL_41_41</name>
    <dbReference type="NCBI Taxonomy" id="1802203"/>
    <lineage>
        <taxon>Bacteria</taxon>
        <taxon>Candidatus Staskawicziibacteriota</taxon>
    </lineage>
</organism>
<dbReference type="InterPro" id="IPR027434">
    <property type="entry name" value="Homing_endonucl"/>
</dbReference>
<protein>
    <recommendedName>
        <fullName evidence="1">Homing endonuclease LAGLIDADG domain-containing protein</fullName>
    </recommendedName>
</protein>
<dbReference type="InterPro" id="IPR004860">
    <property type="entry name" value="LAGLIDADG_dom"/>
</dbReference>
<evidence type="ECO:0000313" key="2">
    <source>
        <dbReference type="EMBL" id="OGZ65777.1"/>
    </source>
</evidence>